<dbReference type="Gene3D" id="1.10.3720.10">
    <property type="entry name" value="MetI-like"/>
    <property type="match status" value="1"/>
</dbReference>
<feature type="domain" description="ABC transmembrane type-1" evidence="9">
    <location>
        <begin position="56"/>
        <end position="243"/>
    </location>
</feature>
<evidence type="ECO:0000256" key="3">
    <source>
        <dbReference type="ARBA" id="ARBA00022448"/>
    </source>
</evidence>
<dbReference type="OrthoDB" id="9809681at2"/>
<evidence type="ECO:0000256" key="6">
    <source>
        <dbReference type="ARBA" id="ARBA00022989"/>
    </source>
</evidence>
<comment type="similarity">
    <text evidence="2">Belongs to the binding-protein-dependent transport system permease family. CysTW subfamily.</text>
</comment>
<feature type="transmembrane region" description="Helical" evidence="8">
    <location>
        <begin position="224"/>
        <end position="248"/>
    </location>
</feature>
<protein>
    <submittedName>
        <fullName evidence="10">Inner membrane ABC transporter permease protein YdcV</fullName>
    </submittedName>
</protein>
<dbReference type="SUPFAM" id="SSF161098">
    <property type="entry name" value="MetI-like"/>
    <property type="match status" value="1"/>
</dbReference>
<dbReference type="AlphaFoldDB" id="A0A3P5X383"/>
<keyword evidence="5 8" id="KW-0812">Transmembrane</keyword>
<dbReference type="GO" id="GO:0055085">
    <property type="term" value="P:transmembrane transport"/>
    <property type="evidence" value="ECO:0007669"/>
    <property type="project" value="InterPro"/>
</dbReference>
<feature type="transmembrane region" description="Helical" evidence="8">
    <location>
        <begin position="120"/>
        <end position="140"/>
    </location>
</feature>
<dbReference type="PANTHER" id="PTHR43848">
    <property type="entry name" value="PUTRESCINE TRANSPORT SYSTEM PERMEASE PROTEIN POTI"/>
    <property type="match status" value="1"/>
</dbReference>
<dbReference type="PROSITE" id="PS50928">
    <property type="entry name" value="ABC_TM1"/>
    <property type="match status" value="1"/>
</dbReference>
<dbReference type="RefSeq" id="WP_124086984.1">
    <property type="nucleotide sequence ID" value="NZ_UXAW01000070.1"/>
</dbReference>
<evidence type="ECO:0000256" key="8">
    <source>
        <dbReference type="RuleBase" id="RU363032"/>
    </source>
</evidence>
<evidence type="ECO:0000313" key="10">
    <source>
        <dbReference type="EMBL" id="VDC28671.1"/>
    </source>
</evidence>
<reference evidence="10 11" key="1">
    <citation type="submission" date="2018-11" db="EMBL/GenBank/DDBJ databases">
        <authorList>
            <person name="Criscuolo A."/>
        </authorList>
    </citation>
    <scope>NUCLEOTIDE SEQUENCE [LARGE SCALE GENOMIC DNA]</scope>
    <source>
        <strain evidence="10">ACIP111625</strain>
    </source>
</reference>
<evidence type="ECO:0000256" key="4">
    <source>
        <dbReference type="ARBA" id="ARBA00022475"/>
    </source>
</evidence>
<gene>
    <name evidence="10" type="primary">ydcV_8</name>
    <name evidence="10" type="ORF">XINFAN_02237</name>
</gene>
<dbReference type="InterPro" id="IPR000515">
    <property type="entry name" value="MetI-like"/>
</dbReference>
<dbReference type="InterPro" id="IPR051789">
    <property type="entry name" value="Bact_Polyamine_Transport"/>
</dbReference>
<keyword evidence="11" id="KW-1185">Reference proteome</keyword>
<evidence type="ECO:0000256" key="7">
    <source>
        <dbReference type="ARBA" id="ARBA00023136"/>
    </source>
</evidence>
<feature type="transmembrane region" description="Helical" evidence="8">
    <location>
        <begin position="180"/>
        <end position="204"/>
    </location>
</feature>
<dbReference type="Proteomes" id="UP000277498">
    <property type="component" value="Unassembled WGS sequence"/>
</dbReference>
<keyword evidence="7 8" id="KW-0472">Membrane</keyword>
<feature type="transmembrane region" description="Helical" evidence="8">
    <location>
        <begin position="56"/>
        <end position="79"/>
    </location>
</feature>
<dbReference type="GO" id="GO:0005886">
    <property type="term" value="C:plasma membrane"/>
    <property type="evidence" value="ECO:0007669"/>
    <property type="project" value="UniProtKB-SubCell"/>
</dbReference>
<name>A0A3P5X383_9RHOB</name>
<organism evidence="10 11">
    <name type="scientific">Pseudogemmobacter humi</name>
    <dbReference type="NCBI Taxonomy" id="2483812"/>
    <lineage>
        <taxon>Bacteria</taxon>
        <taxon>Pseudomonadati</taxon>
        <taxon>Pseudomonadota</taxon>
        <taxon>Alphaproteobacteria</taxon>
        <taxon>Rhodobacterales</taxon>
        <taxon>Paracoccaceae</taxon>
        <taxon>Pseudogemmobacter</taxon>
    </lineage>
</organism>
<dbReference type="Pfam" id="PF00528">
    <property type="entry name" value="BPD_transp_1"/>
    <property type="match status" value="1"/>
</dbReference>
<evidence type="ECO:0000256" key="5">
    <source>
        <dbReference type="ARBA" id="ARBA00022692"/>
    </source>
</evidence>
<keyword evidence="3 8" id="KW-0813">Transport</keyword>
<evidence type="ECO:0000256" key="1">
    <source>
        <dbReference type="ARBA" id="ARBA00004651"/>
    </source>
</evidence>
<proteinExistence type="inferred from homology"/>
<dbReference type="PANTHER" id="PTHR43848:SF2">
    <property type="entry name" value="PUTRESCINE TRANSPORT SYSTEM PERMEASE PROTEIN POTI"/>
    <property type="match status" value="1"/>
</dbReference>
<comment type="subcellular location">
    <subcellularLocation>
        <location evidence="1 8">Cell membrane</location>
        <topology evidence="1 8">Multi-pass membrane protein</topology>
    </subcellularLocation>
</comment>
<accession>A0A3P5X383</accession>
<evidence type="ECO:0000313" key="11">
    <source>
        <dbReference type="Proteomes" id="UP000277498"/>
    </source>
</evidence>
<keyword evidence="6 8" id="KW-1133">Transmembrane helix</keyword>
<evidence type="ECO:0000256" key="2">
    <source>
        <dbReference type="ARBA" id="ARBA00007069"/>
    </source>
</evidence>
<feature type="transmembrane region" description="Helical" evidence="8">
    <location>
        <begin position="91"/>
        <end position="114"/>
    </location>
</feature>
<evidence type="ECO:0000259" key="9">
    <source>
        <dbReference type="PROSITE" id="PS50928"/>
    </source>
</evidence>
<dbReference type="CDD" id="cd06261">
    <property type="entry name" value="TM_PBP2"/>
    <property type="match status" value="1"/>
</dbReference>
<dbReference type="InterPro" id="IPR035906">
    <property type="entry name" value="MetI-like_sf"/>
</dbReference>
<dbReference type="EMBL" id="UXAW01000070">
    <property type="protein sequence ID" value="VDC28671.1"/>
    <property type="molecule type" value="Genomic_DNA"/>
</dbReference>
<sequence>MLRAYVWLYLAFLFLPILMITLFAFHATSALSFPFEGFGLRWFREILGNDRFIGALKNSVIVASATSVITCLLGTFAALAFPRLSERPRAALGFLGFAPIVLPGLFLGIALLVLFERLGIFRSLVTVIIGHTLFCLPFFIETVRTRVAYFDAELELAARDLGAGPFTTFRLVTLPILMPTLLAGTILVFALSFDEIVITVFIIGDQSTLPFFILSMMRRTVNPTINAVSVLAMLLTLTMLLVAGGILWMQRRRAIQRRVSDKEIPQ</sequence>
<keyword evidence="4" id="KW-1003">Cell membrane</keyword>